<keyword evidence="4" id="KW-1185">Reference proteome</keyword>
<protein>
    <recommendedName>
        <fullName evidence="2">DAGKc domain-containing protein</fullName>
    </recommendedName>
</protein>
<dbReference type="Gene3D" id="2.60.200.40">
    <property type="match status" value="1"/>
</dbReference>
<reference evidence="3 4" key="1">
    <citation type="submission" date="2020-01" db="EMBL/GenBank/DDBJ databases">
        <authorList>
            <person name="Deng T."/>
        </authorList>
    </citation>
    <scope>NUCLEOTIDE SEQUENCE [LARGE SCALE GENOMIC DNA]</scope>
    <source>
        <strain evidence="3 4">5221</strain>
    </source>
</reference>
<dbReference type="Gene3D" id="3.40.50.10330">
    <property type="entry name" value="Probable inorganic polyphosphate/atp-NAD kinase, domain 1"/>
    <property type="match status" value="1"/>
</dbReference>
<dbReference type="InterPro" id="IPR001206">
    <property type="entry name" value="Diacylglycerol_kinase_cat_dom"/>
</dbReference>
<evidence type="ECO:0000259" key="2">
    <source>
        <dbReference type="PROSITE" id="PS50146"/>
    </source>
</evidence>
<name>A0A6N9H6U3_9MICO</name>
<dbReference type="Pfam" id="PF00781">
    <property type="entry name" value="DAGK_cat"/>
    <property type="match status" value="1"/>
</dbReference>
<dbReference type="GO" id="GO:0016301">
    <property type="term" value="F:kinase activity"/>
    <property type="evidence" value="ECO:0007669"/>
    <property type="project" value="InterPro"/>
</dbReference>
<gene>
    <name evidence="3" type="ORF">GSY69_07200</name>
</gene>
<feature type="compositionally biased region" description="Low complexity" evidence="1">
    <location>
        <begin position="308"/>
        <end position="317"/>
    </location>
</feature>
<dbReference type="InterPro" id="IPR016064">
    <property type="entry name" value="NAD/diacylglycerol_kinase_sf"/>
</dbReference>
<dbReference type="PROSITE" id="PS50146">
    <property type="entry name" value="DAGK"/>
    <property type="match status" value="1"/>
</dbReference>
<dbReference type="Proteomes" id="UP000469215">
    <property type="component" value="Unassembled WGS sequence"/>
</dbReference>
<evidence type="ECO:0000313" key="3">
    <source>
        <dbReference type="EMBL" id="MYM19760.1"/>
    </source>
</evidence>
<dbReference type="RefSeq" id="WP_160953191.1">
    <property type="nucleotide sequence ID" value="NZ_WWEQ01000024.1"/>
</dbReference>
<evidence type="ECO:0000256" key="1">
    <source>
        <dbReference type="SAM" id="MobiDB-lite"/>
    </source>
</evidence>
<proteinExistence type="predicted"/>
<dbReference type="SUPFAM" id="SSF111331">
    <property type="entry name" value="NAD kinase/diacylglycerol kinase-like"/>
    <property type="match status" value="1"/>
</dbReference>
<feature type="region of interest" description="Disordered" evidence="1">
    <location>
        <begin position="285"/>
        <end position="323"/>
    </location>
</feature>
<evidence type="ECO:0000313" key="4">
    <source>
        <dbReference type="Proteomes" id="UP000469215"/>
    </source>
</evidence>
<dbReference type="InterPro" id="IPR017438">
    <property type="entry name" value="ATP-NAD_kinase_N"/>
</dbReference>
<organism evidence="3 4">
    <name type="scientific">Brevibacterium rongguiense</name>
    <dbReference type="NCBI Taxonomy" id="2695267"/>
    <lineage>
        <taxon>Bacteria</taxon>
        <taxon>Bacillati</taxon>
        <taxon>Actinomycetota</taxon>
        <taxon>Actinomycetes</taxon>
        <taxon>Micrococcales</taxon>
        <taxon>Brevibacteriaceae</taxon>
        <taxon>Brevibacterium</taxon>
    </lineage>
</organism>
<feature type="compositionally biased region" description="Basic and acidic residues" evidence="1">
    <location>
        <begin position="298"/>
        <end position="307"/>
    </location>
</feature>
<sequence>MSARPRWGIVLNPIHPAARSRVRALCALLDHRGIAWELALTTPVRPGAAQAARLAARGVQALAVVGGDGTLRACAQGLLGCGEDAAAAAPPSSAPEAPGAAPLPVLVPIPTGTANLFAGALGITRRTPLEALLAAPVRRVDAGRAELTRGRGDDHRETRIFLTAAGMGHDARTIMRMRRRTAIRVLGHAGTRWLAYPLAGVPLLGAAPFTAHVRWEAAEGAGEEASVRAWSLLAGLGPGLPAPLRAFPGRADDGALDLLACCPRTSPVGRWADWAAVAASALPGRGAGGPALRGQHSRAGESPERAGDAAAARGTGAHPLRRARARTVVVEPLTPQPVQLDGEAVPGIVRLRAEALPGALRAAAPRIR</sequence>
<feature type="domain" description="DAGKc" evidence="2">
    <location>
        <begin position="2"/>
        <end position="150"/>
    </location>
</feature>
<comment type="caution">
    <text evidence="3">The sequence shown here is derived from an EMBL/GenBank/DDBJ whole genome shotgun (WGS) entry which is preliminary data.</text>
</comment>
<accession>A0A6N9H6U3</accession>
<dbReference type="EMBL" id="WWEQ01000024">
    <property type="protein sequence ID" value="MYM19760.1"/>
    <property type="molecule type" value="Genomic_DNA"/>
</dbReference>
<dbReference type="AlphaFoldDB" id="A0A6N9H6U3"/>